<keyword evidence="6" id="KW-0326">Glycosidase</keyword>
<dbReference type="Proteomes" id="UP001381693">
    <property type="component" value="Unassembled WGS sequence"/>
</dbReference>
<evidence type="ECO:0000256" key="4">
    <source>
        <dbReference type="ARBA" id="ARBA00022729"/>
    </source>
</evidence>
<dbReference type="EMBL" id="JAXCGZ010005430">
    <property type="protein sequence ID" value="KAK7081313.1"/>
    <property type="molecule type" value="Genomic_DNA"/>
</dbReference>
<evidence type="ECO:0000256" key="1">
    <source>
        <dbReference type="ARBA" id="ARBA00001013"/>
    </source>
</evidence>
<dbReference type="GO" id="GO:0016020">
    <property type="term" value="C:membrane"/>
    <property type="evidence" value="ECO:0007669"/>
    <property type="project" value="GOC"/>
</dbReference>
<proteinExistence type="inferred from homology"/>
<comment type="catalytic activity">
    <reaction evidence="1">
        <text>a beta-D-glucosyl-(1&lt;-&gt;1')-N-acylsphing-4-enine + H2O = an N-acylsphing-4-enine + D-glucose</text>
        <dbReference type="Rhea" id="RHEA:13269"/>
        <dbReference type="ChEBI" id="CHEBI:4167"/>
        <dbReference type="ChEBI" id="CHEBI:15377"/>
        <dbReference type="ChEBI" id="CHEBI:22801"/>
        <dbReference type="ChEBI" id="CHEBI:52639"/>
        <dbReference type="EC" id="3.2.1.45"/>
    </reaction>
    <physiologicalReaction direction="left-to-right" evidence="1">
        <dbReference type="Rhea" id="RHEA:13270"/>
    </physiologicalReaction>
</comment>
<evidence type="ECO:0000256" key="6">
    <source>
        <dbReference type="RuleBase" id="RU361188"/>
    </source>
</evidence>
<keyword evidence="6" id="KW-0746">Sphingolipid metabolism</keyword>
<dbReference type="InterPro" id="IPR033453">
    <property type="entry name" value="Glyco_hydro_30_TIM-barrel"/>
</dbReference>
<dbReference type="GO" id="GO:0004348">
    <property type="term" value="F:glucosylceramidase activity"/>
    <property type="evidence" value="ECO:0007669"/>
    <property type="project" value="UniProtKB-EC"/>
</dbReference>
<evidence type="ECO:0000313" key="9">
    <source>
        <dbReference type="Proteomes" id="UP001381693"/>
    </source>
</evidence>
<keyword evidence="4" id="KW-0732">Signal</keyword>
<dbReference type="PANTHER" id="PTHR11069">
    <property type="entry name" value="GLUCOSYLCERAMIDASE"/>
    <property type="match status" value="1"/>
</dbReference>
<reference evidence="8 9" key="1">
    <citation type="submission" date="2023-11" db="EMBL/GenBank/DDBJ databases">
        <title>Halocaridina rubra genome assembly.</title>
        <authorList>
            <person name="Smith C."/>
        </authorList>
    </citation>
    <scope>NUCLEOTIDE SEQUENCE [LARGE SCALE GENOMIC DNA]</scope>
    <source>
        <strain evidence="8">EP-1</strain>
        <tissue evidence="8">Whole</tissue>
    </source>
</reference>
<evidence type="ECO:0000256" key="2">
    <source>
        <dbReference type="ARBA" id="ARBA00005382"/>
    </source>
</evidence>
<dbReference type="EC" id="3.2.1.45" evidence="3 6"/>
<dbReference type="GO" id="GO:0006680">
    <property type="term" value="P:glucosylceramide catabolic process"/>
    <property type="evidence" value="ECO:0007669"/>
    <property type="project" value="TreeGrafter"/>
</dbReference>
<name>A0AAN8XJ93_HALRR</name>
<evidence type="ECO:0000256" key="3">
    <source>
        <dbReference type="ARBA" id="ARBA00012658"/>
    </source>
</evidence>
<dbReference type="InterPro" id="IPR001139">
    <property type="entry name" value="Glyco_hydro_30"/>
</dbReference>
<feature type="domain" description="Glycosyl hydrolase family 30 TIM-barrel" evidence="7">
    <location>
        <begin position="2"/>
        <end position="171"/>
    </location>
</feature>
<accession>A0AAN8XJ93</accession>
<dbReference type="AlphaFoldDB" id="A0AAN8XJ93"/>
<gene>
    <name evidence="8" type="ORF">SK128_000992</name>
</gene>
<evidence type="ECO:0000259" key="7">
    <source>
        <dbReference type="Pfam" id="PF02055"/>
    </source>
</evidence>
<sequence>MRDWVKMNLGPTLEAAGMRRIKLMVLDHNQAGLPWYSDIILAGNETYSYVDGIALHWYSDDYVPASVMNLMHQSYPEKFLLYTESCEGWHGIPNEQVLLGSWQRAENYAHNIIQDVNHWATGWIDWNMVLDIQGGPNWAYNYVDAPIIVDKVQGVFYKQPMYYAMGHFSIYVTTGDIRIFSSIETSEDDPF</sequence>
<comment type="similarity">
    <text evidence="2 6">Belongs to the glycosyl hydrolase 30 family.</text>
</comment>
<dbReference type="SUPFAM" id="SSF51445">
    <property type="entry name" value="(Trans)glycosidases"/>
    <property type="match status" value="1"/>
</dbReference>
<evidence type="ECO:0000256" key="5">
    <source>
        <dbReference type="ARBA" id="ARBA00022801"/>
    </source>
</evidence>
<dbReference type="Pfam" id="PF02055">
    <property type="entry name" value="Glyco_hydro_30"/>
    <property type="match status" value="1"/>
</dbReference>
<keyword evidence="6" id="KW-0443">Lipid metabolism</keyword>
<dbReference type="InterPro" id="IPR017853">
    <property type="entry name" value="GH"/>
</dbReference>
<keyword evidence="9" id="KW-1185">Reference proteome</keyword>
<keyword evidence="5 6" id="KW-0378">Hydrolase</keyword>
<dbReference type="PANTHER" id="PTHR11069:SF23">
    <property type="entry name" value="LYSOSOMAL ACID GLUCOSYLCERAMIDASE"/>
    <property type="match status" value="1"/>
</dbReference>
<comment type="caution">
    <text evidence="8">The sequence shown here is derived from an EMBL/GenBank/DDBJ whole genome shotgun (WGS) entry which is preliminary data.</text>
</comment>
<protein>
    <recommendedName>
        <fullName evidence="3 6">Glucosylceramidase</fullName>
        <ecNumber evidence="3 6">3.2.1.45</ecNumber>
    </recommendedName>
</protein>
<evidence type="ECO:0000313" key="8">
    <source>
        <dbReference type="EMBL" id="KAK7081313.1"/>
    </source>
</evidence>
<dbReference type="Gene3D" id="3.20.20.80">
    <property type="entry name" value="Glycosidases"/>
    <property type="match status" value="1"/>
</dbReference>
<organism evidence="8 9">
    <name type="scientific">Halocaridina rubra</name>
    <name type="common">Hawaiian red shrimp</name>
    <dbReference type="NCBI Taxonomy" id="373956"/>
    <lineage>
        <taxon>Eukaryota</taxon>
        <taxon>Metazoa</taxon>
        <taxon>Ecdysozoa</taxon>
        <taxon>Arthropoda</taxon>
        <taxon>Crustacea</taxon>
        <taxon>Multicrustacea</taxon>
        <taxon>Malacostraca</taxon>
        <taxon>Eumalacostraca</taxon>
        <taxon>Eucarida</taxon>
        <taxon>Decapoda</taxon>
        <taxon>Pleocyemata</taxon>
        <taxon>Caridea</taxon>
        <taxon>Atyoidea</taxon>
        <taxon>Atyidae</taxon>
        <taxon>Halocaridina</taxon>
    </lineage>
</organism>